<dbReference type="PROSITE" id="PS50157">
    <property type="entry name" value="ZINC_FINGER_C2H2_2"/>
    <property type="match status" value="1"/>
</dbReference>
<name>A0ABY7E892_MYAAR</name>
<dbReference type="InterPro" id="IPR036236">
    <property type="entry name" value="Znf_C2H2_sf"/>
</dbReference>
<dbReference type="InterPro" id="IPR036910">
    <property type="entry name" value="HMG_box_dom_sf"/>
</dbReference>
<keyword evidence="2" id="KW-0238">DNA-binding</keyword>
<reference evidence="7" key="1">
    <citation type="submission" date="2022-11" db="EMBL/GenBank/DDBJ databases">
        <title>Centuries of genome instability and evolution in soft-shell clam transmissible cancer (bioRxiv).</title>
        <authorList>
            <person name="Hart S.F.M."/>
            <person name="Yonemitsu M.A."/>
            <person name="Giersch R.M."/>
            <person name="Beal B.F."/>
            <person name="Arriagada G."/>
            <person name="Davis B.W."/>
            <person name="Ostrander E.A."/>
            <person name="Goff S.P."/>
            <person name="Metzger M.J."/>
        </authorList>
    </citation>
    <scope>NUCLEOTIDE SEQUENCE</scope>
    <source>
        <strain evidence="7">MELC-2E11</strain>
        <tissue evidence="7">Siphon/mantle</tissue>
    </source>
</reference>
<organism evidence="7 8">
    <name type="scientific">Mya arenaria</name>
    <name type="common">Soft-shell clam</name>
    <dbReference type="NCBI Taxonomy" id="6604"/>
    <lineage>
        <taxon>Eukaryota</taxon>
        <taxon>Metazoa</taxon>
        <taxon>Spiralia</taxon>
        <taxon>Lophotrochozoa</taxon>
        <taxon>Mollusca</taxon>
        <taxon>Bivalvia</taxon>
        <taxon>Autobranchia</taxon>
        <taxon>Heteroconchia</taxon>
        <taxon>Euheterodonta</taxon>
        <taxon>Imparidentia</taxon>
        <taxon>Neoheterodontei</taxon>
        <taxon>Myida</taxon>
        <taxon>Myoidea</taxon>
        <taxon>Myidae</taxon>
        <taxon>Mya</taxon>
    </lineage>
</organism>
<dbReference type="EMBL" id="CP111016">
    <property type="protein sequence ID" value="WAR05136.1"/>
    <property type="molecule type" value="Genomic_DNA"/>
</dbReference>
<evidence type="ECO:0000313" key="7">
    <source>
        <dbReference type="EMBL" id="WAR05136.1"/>
    </source>
</evidence>
<feature type="compositionally biased region" description="Basic and acidic residues" evidence="4">
    <location>
        <begin position="48"/>
        <end position="61"/>
    </location>
</feature>
<dbReference type="SMART" id="SM00355">
    <property type="entry name" value="ZnF_C2H2"/>
    <property type="match status" value="2"/>
</dbReference>
<dbReference type="Gene3D" id="1.10.30.10">
    <property type="entry name" value="High mobility group box domain"/>
    <property type="match status" value="1"/>
</dbReference>
<evidence type="ECO:0000256" key="3">
    <source>
        <dbReference type="SAM" id="Coils"/>
    </source>
</evidence>
<feature type="compositionally biased region" description="Polar residues" evidence="4">
    <location>
        <begin position="473"/>
        <end position="484"/>
    </location>
</feature>
<proteinExistence type="predicted"/>
<dbReference type="Gene3D" id="3.30.160.60">
    <property type="entry name" value="Classic Zinc Finger"/>
    <property type="match status" value="2"/>
</dbReference>
<feature type="compositionally biased region" description="Pro residues" evidence="4">
    <location>
        <begin position="262"/>
        <end position="271"/>
    </location>
</feature>
<dbReference type="CDD" id="cd21983">
    <property type="entry name" value="HMG-box_SMARCE1"/>
    <property type="match status" value="1"/>
</dbReference>
<evidence type="ECO:0000256" key="4">
    <source>
        <dbReference type="SAM" id="MobiDB-lite"/>
    </source>
</evidence>
<keyword evidence="1" id="KW-0479">Metal-binding</keyword>
<dbReference type="SUPFAM" id="SSF47095">
    <property type="entry name" value="HMG-box"/>
    <property type="match status" value="1"/>
</dbReference>
<dbReference type="Proteomes" id="UP001164746">
    <property type="component" value="Chromosome 5"/>
</dbReference>
<dbReference type="PROSITE" id="PS00028">
    <property type="entry name" value="ZINC_FINGER_C2H2_1"/>
    <property type="match status" value="1"/>
</dbReference>
<feature type="domain" description="C2H2-type" evidence="6">
    <location>
        <begin position="355"/>
        <end position="382"/>
    </location>
</feature>
<dbReference type="PANTHER" id="PTHR46232:SF1">
    <property type="entry name" value="SWI_SNF-RELATED MATRIX-ASSOCIATED ACTIN-DEPENDENT REGULATOR OF CHROMATIN SUBFAMILY E MEMBER 1"/>
    <property type="match status" value="1"/>
</dbReference>
<feature type="region of interest" description="Disordered" evidence="4">
    <location>
        <begin position="422"/>
        <end position="500"/>
    </location>
</feature>
<feature type="region of interest" description="Disordered" evidence="4">
    <location>
        <begin position="254"/>
        <end position="353"/>
    </location>
</feature>
<feature type="compositionally biased region" description="Basic and acidic residues" evidence="4">
    <location>
        <begin position="454"/>
        <end position="467"/>
    </location>
</feature>
<evidence type="ECO:0000259" key="6">
    <source>
        <dbReference type="PROSITE" id="PS50157"/>
    </source>
</evidence>
<dbReference type="SUPFAM" id="SSF57667">
    <property type="entry name" value="beta-beta-alpha zinc fingers"/>
    <property type="match status" value="1"/>
</dbReference>
<evidence type="ECO:0000256" key="2">
    <source>
        <dbReference type="PROSITE-ProRule" id="PRU00267"/>
    </source>
</evidence>
<feature type="region of interest" description="Disordered" evidence="4">
    <location>
        <begin position="48"/>
        <end position="76"/>
    </location>
</feature>
<evidence type="ECO:0000313" key="8">
    <source>
        <dbReference type="Proteomes" id="UP001164746"/>
    </source>
</evidence>
<keyword evidence="1" id="KW-0863">Zinc-finger</keyword>
<feature type="compositionally biased region" description="Acidic residues" evidence="4">
    <location>
        <begin position="288"/>
        <end position="305"/>
    </location>
</feature>
<feature type="compositionally biased region" description="Basic and acidic residues" evidence="4">
    <location>
        <begin position="306"/>
        <end position="330"/>
    </location>
</feature>
<dbReference type="Pfam" id="PF00505">
    <property type="entry name" value="HMG_box"/>
    <property type="match status" value="1"/>
</dbReference>
<evidence type="ECO:0000259" key="5">
    <source>
        <dbReference type="PROSITE" id="PS50118"/>
    </source>
</evidence>
<feature type="coiled-coil region" evidence="3">
    <location>
        <begin position="123"/>
        <end position="157"/>
    </location>
</feature>
<gene>
    <name evidence="7" type="ORF">MAR_020505</name>
</gene>
<accession>A0ABY7E892</accession>
<feature type="coiled-coil region" evidence="3">
    <location>
        <begin position="181"/>
        <end position="249"/>
    </location>
</feature>
<keyword evidence="2" id="KW-0539">Nucleus</keyword>
<feature type="domain" description="HMG box" evidence="5">
    <location>
        <begin position="1"/>
        <end position="64"/>
    </location>
</feature>
<sequence length="500" mass="56648">MPYMRYSRKVWDEVKNVNQELKLWEIGKIIGGMWRDLSDAEKQVFTDEYEREKSKQEERGSRISIQPADDEDDQDDGFSVKHIAHARYLRNHRLINEILSESVVPDIRTVVTTGRMGVLKKQVQSLTMHQTKLEAELQQIEEKHDAKKRRFQECSDQFHDEYKKLCESKPHVSDEMFQTMITKAKEELKQKQAENLARQEEERRKQAVLAEERARLEAERQKMEEQLRRSTEEQMNQQHQETVQQINQQLGMPAQPQQFGPAMPPQQPMGGPPLSEDNVGNLPGNEVEGVEEDDDSVGTQEYDDLEGIHHADNMAPVHDDHDTSNSRSEDAMETDDNAAANQPKKVKEDGAPRPFKCEICDKAFKLKHHLLEHSRLHSGERPYECSSCKKKFRHSGSYSQHVNNRSKMCSAGQYIEGFGGAGLSPGKPVSPSGSDGYSPKSGQKYKSKGGAGRKQKEWGSSDEKADSPAKPAQNGTVEPSQTEAPNGEIKTEAAPAIENE</sequence>
<dbReference type="PROSITE" id="PS50118">
    <property type="entry name" value="HMG_BOX_2"/>
    <property type="match status" value="1"/>
</dbReference>
<dbReference type="PANTHER" id="PTHR46232">
    <property type="entry name" value="SMARCE1 REGULATOR OF CHROMATIN"/>
    <property type="match status" value="1"/>
</dbReference>
<dbReference type="InterPro" id="IPR009071">
    <property type="entry name" value="HMG_box_dom"/>
</dbReference>
<protein>
    <submittedName>
        <fullName evidence="7">SMCE1-like protein</fullName>
    </submittedName>
</protein>
<keyword evidence="3" id="KW-0175">Coiled coil</keyword>
<keyword evidence="1" id="KW-0862">Zinc</keyword>
<feature type="compositionally biased region" description="Basic residues" evidence="4">
    <location>
        <begin position="443"/>
        <end position="453"/>
    </location>
</feature>
<evidence type="ECO:0000256" key="1">
    <source>
        <dbReference type="PROSITE-ProRule" id="PRU00042"/>
    </source>
</evidence>
<feature type="DNA-binding region" description="HMG box" evidence="2">
    <location>
        <begin position="1"/>
        <end position="64"/>
    </location>
</feature>
<dbReference type="InterPro" id="IPR013087">
    <property type="entry name" value="Znf_C2H2_type"/>
</dbReference>
<keyword evidence="8" id="KW-1185">Reference proteome</keyword>